<evidence type="ECO:0000313" key="2">
    <source>
        <dbReference type="Proteomes" id="UP000317046"/>
    </source>
</evidence>
<dbReference type="EMBL" id="BJLR01000017">
    <property type="protein sequence ID" value="GEA87934.1"/>
    <property type="molecule type" value="Genomic_DNA"/>
</dbReference>
<sequence length="177" mass="19321">MLRVRHSGPVEEHQGTADGPALAELLRLVRRDGEIDPRDEHDRWAVYQAALARADVAGPLLAATVAEPEPALAVGVAFAMLERLPAVEAEPWVRAVPEPEREKVRARAGDLAVLRGRTPVDAGAAEPEVAAWSDWLQRRLAAESHSAAVLVLLEAHGRTRRVRGLARERLVRSRRAG</sequence>
<reference evidence="1" key="1">
    <citation type="submission" date="2019-06" db="EMBL/GenBank/DDBJ databases">
        <title>Whole genome shotgun sequence of Cellulomonas cellasea NBRC 3753.</title>
        <authorList>
            <person name="Hosoyama A."/>
            <person name="Uohara A."/>
            <person name="Ohji S."/>
            <person name="Ichikawa N."/>
        </authorList>
    </citation>
    <scope>NUCLEOTIDE SEQUENCE [LARGE SCALE GENOMIC DNA]</scope>
    <source>
        <strain evidence="1">NBRC 3753</strain>
    </source>
</reference>
<dbReference type="AlphaFoldDB" id="A0A4Y3KWW8"/>
<protein>
    <submittedName>
        <fullName evidence="1">Uncharacterized protein</fullName>
    </submittedName>
</protein>
<name>A0A4Y3KWW8_9CELL</name>
<keyword evidence="2" id="KW-1185">Reference proteome</keyword>
<dbReference type="Proteomes" id="UP000317046">
    <property type="component" value="Unassembled WGS sequence"/>
</dbReference>
<evidence type="ECO:0000313" key="1">
    <source>
        <dbReference type="EMBL" id="GEA87934.1"/>
    </source>
</evidence>
<gene>
    <name evidence="1" type="ORF">CCE01nite_18830</name>
</gene>
<accession>A0A4Y3KWW8</accession>
<organism evidence="1 2">
    <name type="scientific">Cellulomonas cellasea</name>
    <dbReference type="NCBI Taxonomy" id="43670"/>
    <lineage>
        <taxon>Bacteria</taxon>
        <taxon>Bacillati</taxon>
        <taxon>Actinomycetota</taxon>
        <taxon>Actinomycetes</taxon>
        <taxon>Micrococcales</taxon>
        <taxon>Cellulomonadaceae</taxon>
        <taxon>Cellulomonas</taxon>
    </lineage>
</organism>
<proteinExistence type="predicted"/>
<comment type="caution">
    <text evidence="1">The sequence shown here is derived from an EMBL/GenBank/DDBJ whole genome shotgun (WGS) entry which is preliminary data.</text>
</comment>